<proteinExistence type="predicted"/>
<feature type="signal peptide" evidence="9">
    <location>
        <begin position="1"/>
        <end position="36"/>
    </location>
</feature>
<feature type="chain" id="PRO_5044802312" evidence="9">
    <location>
        <begin position="37"/>
        <end position="673"/>
    </location>
</feature>
<dbReference type="SUPFAM" id="SSF52058">
    <property type="entry name" value="L domain-like"/>
    <property type="match status" value="2"/>
</dbReference>
<dbReference type="GO" id="GO:0016020">
    <property type="term" value="C:membrane"/>
    <property type="evidence" value="ECO:0007669"/>
    <property type="project" value="UniProtKB-SubCell"/>
</dbReference>
<dbReference type="InterPro" id="IPR052592">
    <property type="entry name" value="LRR-RLK"/>
</dbReference>
<accession>A0ABD1SJD8</accession>
<evidence type="ECO:0000256" key="3">
    <source>
        <dbReference type="ARBA" id="ARBA00022692"/>
    </source>
</evidence>
<keyword evidence="12" id="KW-1185">Reference proteome</keyword>
<evidence type="ECO:0000256" key="1">
    <source>
        <dbReference type="ARBA" id="ARBA00004370"/>
    </source>
</evidence>
<evidence type="ECO:0000256" key="5">
    <source>
        <dbReference type="ARBA" id="ARBA00022737"/>
    </source>
</evidence>
<evidence type="ECO:0000313" key="12">
    <source>
        <dbReference type="Proteomes" id="UP001604336"/>
    </source>
</evidence>
<keyword evidence="4 9" id="KW-0732">Signal</keyword>
<evidence type="ECO:0000256" key="8">
    <source>
        <dbReference type="ARBA" id="ARBA00023180"/>
    </source>
</evidence>
<feature type="domain" description="Leucine-rich repeat-containing N-terminal plant-type" evidence="10">
    <location>
        <begin position="38"/>
        <end position="77"/>
    </location>
</feature>
<organism evidence="11 12">
    <name type="scientific">Abeliophyllum distichum</name>
    <dbReference type="NCBI Taxonomy" id="126358"/>
    <lineage>
        <taxon>Eukaryota</taxon>
        <taxon>Viridiplantae</taxon>
        <taxon>Streptophyta</taxon>
        <taxon>Embryophyta</taxon>
        <taxon>Tracheophyta</taxon>
        <taxon>Spermatophyta</taxon>
        <taxon>Magnoliopsida</taxon>
        <taxon>eudicotyledons</taxon>
        <taxon>Gunneridae</taxon>
        <taxon>Pentapetalae</taxon>
        <taxon>asterids</taxon>
        <taxon>lamiids</taxon>
        <taxon>Lamiales</taxon>
        <taxon>Oleaceae</taxon>
        <taxon>Forsythieae</taxon>
        <taxon>Abeliophyllum</taxon>
    </lineage>
</organism>
<dbReference type="Pfam" id="PF13855">
    <property type="entry name" value="LRR_8"/>
    <property type="match status" value="1"/>
</dbReference>
<name>A0ABD1SJD8_9LAMI</name>
<dbReference type="InterPro" id="IPR001611">
    <property type="entry name" value="Leu-rich_rpt"/>
</dbReference>
<dbReference type="FunFam" id="3.80.10.10:FF:000041">
    <property type="entry name" value="LRR receptor-like serine/threonine-protein kinase ERECTA"/>
    <property type="match status" value="2"/>
</dbReference>
<evidence type="ECO:0000256" key="9">
    <source>
        <dbReference type="SAM" id="SignalP"/>
    </source>
</evidence>
<evidence type="ECO:0000259" key="10">
    <source>
        <dbReference type="Pfam" id="PF08263"/>
    </source>
</evidence>
<dbReference type="EMBL" id="JBFOLK010000007">
    <property type="protein sequence ID" value="KAL2499868.1"/>
    <property type="molecule type" value="Genomic_DNA"/>
</dbReference>
<comment type="subcellular location">
    <subcellularLocation>
        <location evidence="1">Membrane</location>
    </subcellularLocation>
</comment>
<dbReference type="Pfam" id="PF08263">
    <property type="entry name" value="LRRNT_2"/>
    <property type="match status" value="1"/>
</dbReference>
<dbReference type="GO" id="GO:0051707">
    <property type="term" value="P:response to other organism"/>
    <property type="evidence" value="ECO:0007669"/>
    <property type="project" value="UniProtKB-ARBA"/>
</dbReference>
<reference evidence="12" key="1">
    <citation type="submission" date="2024-07" db="EMBL/GenBank/DDBJ databases">
        <title>Two chromosome-level genome assemblies of Korean endemic species Abeliophyllum distichum and Forsythia ovata (Oleaceae).</title>
        <authorList>
            <person name="Jang H."/>
        </authorList>
    </citation>
    <scope>NUCLEOTIDE SEQUENCE [LARGE SCALE GENOMIC DNA]</scope>
</reference>
<sequence>MGRLSFMIKWLRLHKPLKLLIFLWVLFSVQQHTVWGSDTDKSALLEFKGSVSDPSGVLASWNLNSLDHCSWVGVSCDSGSRVVALNITGGGNSLSCARISQFPPYGFGIRRPCLGSNSKVEILGKLSPSIAKLTELKILSLPFNELSGEIPVEIWGMEKLEVLDLEGNLISGSMPVRFKGLKNLKVLNLGFNEISGEIPSSLSSCVGLQVMNLAGNRVNGTIPKFIGGFRDLRGLYLSFNQLGGSIPIEIGGNCGKLEHLELAGNILVEGIPKSIGKCRGLKTLLLYSNLLEEVIPIELGQLRQLEVLDISRNNLGGSIPAELGNCSKLSVLVLSNLWDPLPNVSSSRDGFSMEKLDFTTDEFNFYEGTIPAEITILPSLRMVWAPRATLEGQLPGSWGSCGNLEMLNLAKNYYSGKIPEGFSNCKKLHFLNLSSNRLTGEIFDKIPVPCMTLFDISGNHLSGSIPKFNNDVCAPFQSLRGDLSNFYDSTSAYISYFTHRTRIESPLPLFGDGDSFTVFHNFGSNNLTGTVQSMTIASERLGKQTVYAFFAGQNNLSGSFPGSFFEKCDQVRGMMLNVSNNVLSGEFPPDSSTMCKSLILLDASRNQIVGTLPPSINDLVSLWALDLSWNPLGGSIPISLGQIKNLERLSLAGKQAERSHPCKLRAAVLFRSA</sequence>
<dbReference type="Gene3D" id="3.80.10.10">
    <property type="entry name" value="Ribonuclease Inhibitor"/>
    <property type="match status" value="3"/>
</dbReference>
<comment type="caution">
    <text evidence="11">The sequence shown here is derived from an EMBL/GenBank/DDBJ whole genome shotgun (WGS) entry which is preliminary data.</text>
</comment>
<dbReference type="InterPro" id="IPR003591">
    <property type="entry name" value="Leu-rich_rpt_typical-subtyp"/>
</dbReference>
<dbReference type="PANTHER" id="PTHR48054">
    <property type="entry name" value="RECEPTOR KINASE-LIKE PROTEIN XA21"/>
    <property type="match status" value="1"/>
</dbReference>
<evidence type="ECO:0000256" key="4">
    <source>
        <dbReference type="ARBA" id="ARBA00022729"/>
    </source>
</evidence>
<evidence type="ECO:0000256" key="2">
    <source>
        <dbReference type="ARBA" id="ARBA00022614"/>
    </source>
</evidence>
<evidence type="ECO:0000313" key="11">
    <source>
        <dbReference type="EMBL" id="KAL2499868.1"/>
    </source>
</evidence>
<keyword evidence="7" id="KW-0472">Membrane</keyword>
<evidence type="ECO:0000256" key="7">
    <source>
        <dbReference type="ARBA" id="ARBA00023136"/>
    </source>
</evidence>
<gene>
    <name evidence="11" type="ORF">Adt_25418</name>
</gene>
<keyword evidence="5" id="KW-0677">Repeat</keyword>
<evidence type="ECO:0000256" key="6">
    <source>
        <dbReference type="ARBA" id="ARBA00022989"/>
    </source>
</evidence>
<dbReference type="InterPro" id="IPR032675">
    <property type="entry name" value="LRR_dom_sf"/>
</dbReference>
<dbReference type="GO" id="GO:0006952">
    <property type="term" value="P:defense response"/>
    <property type="evidence" value="ECO:0007669"/>
    <property type="project" value="UniProtKB-ARBA"/>
</dbReference>
<protein>
    <submittedName>
        <fullName evidence="11">LRR receptor-like serine/threonine-protein kinase RPK2</fullName>
    </submittedName>
</protein>
<dbReference type="PANTHER" id="PTHR48054:SF52">
    <property type="entry name" value="RECEPTOR-LIKE PROTEIN 2 ISOFORM X1"/>
    <property type="match status" value="1"/>
</dbReference>
<keyword evidence="3" id="KW-0812">Transmembrane</keyword>
<dbReference type="AlphaFoldDB" id="A0ABD1SJD8"/>
<keyword evidence="8" id="KW-0325">Glycoprotein</keyword>
<dbReference type="Proteomes" id="UP001604336">
    <property type="component" value="Unassembled WGS sequence"/>
</dbReference>
<keyword evidence="2" id="KW-0433">Leucine-rich repeat</keyword>
<dbReference type="SMART" id="SM00369">
    <property type="entry name" value="LRR_TYP"/>
    <property type="match status" value="5"/>
</dbReference>
<dbReference type="Pfam" id="PF00560">
    <property type="entry name" value="LRR_1"/>
    <property type="match status" value="5"/>
</dbReference>
<dbReference type="InterPro" id="IPR013210">
    <property type="entry name" value="LRR_N_plant-typ"/>
</dbReference>
<keyword evidence="6" id="KW-1133">Transmembrane helix</keyword>